<feature type="non-terminal residue" evidence="6">
    <location>
        <position position="1"/>
    </location>
</feature>
<comment type="caution">
    <text evidence="6">The sequence shown here is derived from an EMBL/GenBank/DDBJ whole genome shotgun (WGS) entry which is preliminary data.</text>
</comment>
<organism evidence="6 7">
    <name type="scientific">Oryza meyeriana var. granulata</name>
    <dbReference type="NCBI Taxonomy" id="110450"/>
    <lineage>
        <taxon>Eukaryota</taxon>
        <taxon>Viridiplantae</taxon>
        <taxon>Streptophyta</taxon>
        <taxon>Embryophyta</taxon>
        <taxon>Tracheophyta</taxon>
        <taxon>Spermatophyta</taxon>
        <taxon>Magnoliopsida</taxon>
        <taxon>Liliopsida</taxon>
        <taxon>Poales</taxon>
        <taxon>Poaceae</taxon>
        <taxon>BOP clade</taxon>
        <taxon>Oryzoideae</taxon>
        <taxon>Oryzeae</taxon>
        <taxon>Oryzinae</taxon>
        <taxon>Oryza</taxon>
        <taxon>Oryza meyeriana</taxon>
    </lineage>
</organism>
<sequence>TMTMRCRTKLKIVPKDNFTLFALKQNFLTPPRTIQQNAPCGEDLINIHESKGTSSSHHSRQKSASLSHLLPDNHNSNVMMINYSQGGCFDHSVDQLKVLKLSSPTAPMKPPTCRMLGIKTTNLPTPKKHIKSLKASKLIVNTWDIEPPSFSLLTSSSDDDNDSDNGTYNEDNTAKKDPPVIGTDDHKYDNVIIISSQDSPEVEICLERNFRSRNKAMCNISDQLYDRLNGPKISNVHSGSPSGGKDRRHGPSRFICASKYKESPYNELPKKIFASEIELQLFNSIVKISNVEKFKYQWAIEYTTNVRVAFTSLAALQHGSFFDNYVINAFCRKLFLDNHPDKSKKHFFFHTCSEYFLEKWSNQYRKNQLETSLKKSFDGANYARKINTCDYLFFPLLYNNHWFLFVVDIKNGLWIFLDSLFFEDDQFHKDVRKVLIDFQGAPIAT</sequence>
<dbReference type="Gene3D" id="3.40.395.10">
    <property type="entry name" value="Adenoviral Proteinase, Chain A"/>
    <property type="match status" value="1"/>
</dbReference>
<feature type="region of interest" description="Disordered" evidence="4">
    <location>
        <begin position="231"/>
        <end position="250"/>
    </location>
</feature>
<dbReference type="GO" id="GO:0008234">
    <property type="term" value="F:cysteine-type peptidase activity"/>
    <property type="evidence" value="ECO:0007669"/>
    <property type="project" value="InterPro"/>
</dbReference>
<gene>
    <name evidence="6" type="ORF">E2562_002259</name>
</gene>
<dbReference type="GO" id="GO:0006508">
    <property type="term" value="P:proteolysis"/>
    <property type="evidence" value="ECO:0007669"/>
    <property type="project" value="UniProtKB-KW"/>
</dbReference>
<dbReference type="OrthoDB" id="696486at2759"/>
<keyword evidence="7" id="KW-1185">Reference proteome</keyword>
<feature type="compositionally biased region" description="Basic and acidic residues" evidence="4">
    <location>
        <begin position="172"/>
        <end position="183"/>
    </location>
</feature>
<dbReference type="AlphaFoldDB" id="A0A6G1BHY2"/>
<keyword evidence="3" id="KW-0378">Hydrolase</keyword>
<evidence type="ECO:0000256" key="3">
    <source>
        <dbReference type="ARBA" id="ARBA00022801"/>
    </source>
</evidence>
<accession>A0A6G1BHY2</accession>
<keyword evidence="2" id="KW-0645">Protease</keyword>
<dbReference type="Proteomes" id="UP000479710">
    <property type="component" value="Unassembled WGS sequence"/>
</dbReference>
<dbReference type="EMBL" id="SPHZ02000012">
    <property type="protein sequence ID" value="KAF0887530.1"/>
    <property type="molecule type" value="Genomic_DNA"/>
</dbReference>
<evidence type="ECO:0000313" key="6">
    <source>
        <dbReference type="EMBL" id="KAF0887530.1"/>
    </source>
</evidence>
<evidence type="ECO:0000259" key="5">
    <source>
        <dbReference type="PROSITE" id="PS50600"/>
    </source>
</evidence>
<dbReference type="Pfam" id="PF02902">
    <property type="entry name" value="Peptidase_C48"/>
    <property type="match status" value="1"/>
</dbReference>
<dbReference type="InterPro" id="IPR003653">
    <property type="entry name" value="Peptidase_C48_C"/>
</dbReference>
<name>A0A6G1BHY2_9ORYZ</name>
<evidence type="ECO:0000256" key="2">
    <source>
        <dbReference type="ARBA" id="ARBA00022670"/>
    </source>
</evidence>
<feature type="region of interest" description="Disordered" evidence="4">
    <location>
        <begin position="153"/>
        <end position="183"/>
    </location>
</feature>
<evidence type="ECO:0000256" key="1">
    <source>
        <dbReference type="ARBA" id="ARBA00005234"/>
    </source>
</evidence>
<dbReference type="PROSITE" id="PS50600">
    <property type="entry name" value="ULP_PROTEASE"/>
    <property type="match status" value="1"/>
</dbReference>
<reference evidence="6 7" key="1">
    <citation type="submission" date="2019-11" db="EMBL/GenBank/DDBJ databases">
        <title>Whole genome sequence of Oryza granulata.</title>
        <authorList>
            <person name="Li W."/>
        </authorList>
    </citation>
    <scope>NUCLEOTIDE SEQUENCE [LARGE SCALE GENOMIC DNA]</scope>
    <source>
        <strain evidence="7">cv. Menghai</strain>
        <tissue evidence="6">Leaf</tissue>
    </source>
</reference>
<feature type="region of interest" description="Disordered" evidence="4">
    <location>
        <begin position="50"/>
        <end position="71"/>
    </location>
</feature>
<dbReference type="InterPro" id="IPR038765">
    <property type="entry name" value="Papain-like_cys_pep_sf"/>
</dbReference>
<dbReference type="SUPFAM" id="SSF54001">
    <property type="entry name" value="Cysteine proteinases"/>
    <property type="match status" value="1"/>
</dbReference>
<evidence type="ECO:0000256" key="4">
    <source>
        <dbReference type="SAM" id="MobiDB-lite"/>
    </source>
</evidence>
<comment type="similarity">
    <text evidence="1">Belongs to the peptidase C48 family.</text>
</comment>
<proteinExistence type="inferred from homology"/>
<evidence type="ECO:0000313" key="7">
    <source>
        <dbReference type="Proteomes" id="UP000479710"/>
    </source>
</evidence>
<protein>
    <recommendedName>
        <fullName evidence="5">Ubiquitin-like protease family profile domain-containing protein</fullName>
    </recommendedName>
</protein>
<feature type="domain" description="Ubiquitin-like protease family profile" evidence="5">
    <location>
        <begin position="306"/>
        <end position="445"/>
    </location>
</feature>